<name>A0A327L0N4_9BRAD</name>
<evidence type="ECO:0000313" key="2">
    <source>
        <dbReference type="EMBL" id="RAI43072.1"/>
    </source>
</evidence>
<evidence type="ECO:0000313" key="3">
    <source>
        <dbReference type="Proteomes" id="UP000249130"/>
    </source>
</evidence>
<dbReference type="Proteomes" id="UP000249130">
    <property type="component" value="Unassembled WGS sequence"/>
</dbReference>
<keyword evidence="1" id="KW-0732">Signal</keyword>
<feature type="chain" id="PRO_5016426671" evidence="1">
    <location>
        <begin position="23"/>
        <end position="93"/>
    </location>
</feature>
<reference evidence="2 3" key="1">
    <citation type="submission" date="2017-07" db="EMBL/GenBank/DDBJ databases">
        <title>Draft Genome Sequences of Select Purple Nonsulfur Bacteria.</title>
        <authorList>
            <person name="Lasarre B."/>
            <person name="Mckinlay J.B."/>
        </authorList>
    </citation>
    <scope>NUCLEOTIDE SEQUENCE [LARGE SCALE GENOMIC DNA]</scope>
    <source>
        <strain evidence="2 3">DSM 5909</strain>
    </source>
</reference>
<evidence type="ECO:0000256" key="1">
    <source>
        <dbReference type="SAM" id="SignalP"/>
    </source>
</evidence>
<protein>
    <submittedName>
        <fullName evidence="2">Uncharacterized protein</fullName>
    </submittedName>
</protein>
<keyword evidence="3" id="KW-1185">Reference proteome</keyword>
<dbReference type="AlphaFoldDB" id="A0A327L0N4"/>
<gene>
    <name evidence="2" type="ORF">CH341_16230</name>
</gene>
<accession>A0A327L0N4</accession>
<dbReference type="RefSeq" id="WP_111420066.1">
    <property type="nucleotide sequence ID" value="NZ_NPEX01000108.1"/>
</dbReference>
<dbReference type="EMBL" id="NPEX01000108">
    <property type="protein sequence ID" value="RAI43072.1"/>
    <property type="molecule type" value="Genomic_DNA"/>
</dbReference>
<comment type="caution">
    <text evidence="2">The sequence shown here is derived from an EMBL/GenBank/DDBJ whole genome shotgun (WGS) entry which is preliminary data.</text>
</comment>
<sequence>MLLRAGLLLVGCALLIAPCTDAALACRAPINLRAIDSALAKAEFPPEVLERARRMRANAAALIGAGKPDEGRNEYYSLMDLLGLTTSAGRFRC</sequence>
<organism evidence="2 3">
    <name type="scientific">Rhodoplanes roseus</name>
    <dbReference type="NCBI Taxonomy" id="29409"/>
    <lineage>
        <taxon>Bacteria</taxon>
        <taxon>Pseudomonadati</taxon>
        <taxon>Pseudomonadota</taxon>
        <taxon>Alphaproteobacteria</taxon>
        <taxon>Hyphomicrobiales</taxon>
        <taxon>Nitrobacteraceae</taxon>
        <taxon>Rhodoplanes</taxon>
    </lineage>
</organism>
<feature type="signal peptide" evidence="1">
    <location>
        <begin position="1"/>
        <end position="22"/>
    </location>
</feature>
<proteinExistence type="predicted"/>